<keyword evidence="13 17" id="KW-0830">Ubiquinone</keyword>
<keyword evidence="14 17" id="KW-0496">Mitochondrion</keyword>
<keyword evidence="10 17" id="KW-0249">Electron transport</keyword>
<evidence type="ECO:0000256" key="13">
    <source>
        <dbReference type="ARBA" id="ARBA00023075"/>
    </source>
</evidence>
<comment type="subcellular location">
    <subcellularLocation>
        <location evidence="2 17">Mitochondrion membrane</location>
        <topology evidence="2 17">Multi-pass membrane protein</topology>
    </subcellularLocation>
</comment>
<feature type="transmembrane region" description="Helical" evidence="17">
    <location>
        <begin position="163"/>
        <end position="186"/>
    </location>
</feature>
<feature type="transmembrane region" description="Helical" evidence="17">
    <location>
        <begin position="415"/>
        <end position="437"/>
    </location>
</feature>
<feature type="transmembrane region" description="Helical" evidence="17">
    <location>
        <begin position="134"/>
        <end position="157"/>
    </location>
</feature>
<evidence type="ECO:0000256" key="16">
    <source>
        <dbReference type="ARBA" id="ARBA00049551"/>
    </source>
</evidence>
<sequence length="438" mass="50808">MMKYFLMLFFMTPLIVNWWLFSLCFLFLLITFLFSSLSIYFSSFSYGYGYDLVSFWLIFLTMWIVFLMILASYKVKLGLFKSEFLLVVLLLLIFLIMSFSCSNLFMFYLWFESSIIPTLFLIFGWGYQPERLLAGLYLIFYTLFASMPLLIGIFYIYLEVGSLYYFLISLEMNIYLYLSMVLAFLIKMPMFFTHFWLPKAHVEAPVSGSMILAGVLLKLGGYGLYRVLMFMNNYIYYNYIFIILSLYGSVIVGLLCLCQVDIKSMIAYSSVSHMGLVLGGLMTNNYYGLWGSLVMMIGHGLCSSGLFALANLIYERTNSRSIFINKGFLLFMPSMSLFWFLLIINNMSSPPSLNLLGELLLMISLVSWSSSTMIYLVLSSLLCCGYSIYLYSITQHGMIYSGLLYKSYSNIRENLLIMFHWLPLNLFFLKADLVTLWI</sequence>
<evidence type="ECO:0000256" key="1">
    <source>
        <dbReference type="ARBA" id="ARBA00003257"/>
    </source>
</evidence>
<geneLocation type="mitochondrion" evidence="20"/>
<dbReference type="InterPro" id="IPR001750">
    <property type="entry name" value="ND/Mrp_TM"/>
</dbReference>
<evidence type="ECO:0000259" key="19">
    <source>
        <dbReference type="Pfam" id="PF01059"/>
    </source>
</evidence>
<evidence type="ECO:0000256" key="5">
    <source>
        <dbReference type="ARBA" id="ARBA00021006"/>
    </source>
</evidence>
<dbReference type="EC" id="7.1.1.2" evidence="4 17"/>
<feature type="transmembrane region" description="Helical" evidence="17">
    <location>
        <begin position="289"/>
        <end position="314"/>
    </location>
</feature>
<keyword evidence="15 17" id="KW-0472">Membrane</keyword>
<dbReference type="AlphaFoldDB" id="A0A060BDX4"/>
<dbReference type="GO" id="GO:0008137">
    <property type="term" value="F:NADH dehydrogenase (ubiquinone) activity"/>
    <property type="evidence" value="ECO:0007669"/>
    <property type="project" value="UniProtKB-UniRule"/>
</dbReference>
<dbReference type="PRINTS" id="PR01437">
    <property type="entry name" value="NUOXDRDTASE4"/>
</dbReference>
<dbReference type="PANTHER" id="PTHR43507">
    <property type="entry name" value="NADH-UBIQUINONE OXIDOREDUCTASE CHAIN 4"/>
    <property type="match status" value="1"/>
</dbReference>
<proteinExistence type="inferred from homology"/>
<evidence type="ECO:0000256" key="17">
    <source>
        <dbReference type="RuleBase" id="RU003297"/>
    </source>
</evidence>
<feature type="transmembrane region" description="Helical" evidence="17">
    <location>
        <begin position="53"/>
        <end position="72"/>
    </location>
</feature>
<comment type="function">
    <text evidence="17">Core subunit of the mitochondrial membrane respiratory chain NADH dehydrogenase (Complex I) which catalyzes electron transfer from NADH through the respiratory chain, using ubiquinone as an electron acceptor. Essential for the catalytic activity and assembly of complex I.</text>
</comment>
<keyword evidence="11 17" id="KW-1133">Transmembrane helix</keyword>
<evidence type="ECO:0000256" key="14">
    <source>
        <dbReference type="ARBA" id="ARBA00023128"/>
    </source>
</evidence>
<evidence type="ECO:0000256" key="9">
    <source>
        <dbReference type="ARBA" id="ARBA00022967"/>
    </source>
</evidence>
<evidence type="ECO:0000256" key="12">
    <source>
        <dbReference type="ARBA" id="ARBA00023027"/>
    </source>
</evidence>
<feature type="transmembrane region" description="Helical" evidence="17">
    <location>
        <begin position="20"/>
        <end position="41"/>
    </location>
</feature>
<feature type="transmembrane region" description="Helical" evidence="17">
    <location>
        <begin position="206"/>
        <end position="225"/>
    </location>
</feature>
<name>A0A060BDX4_9HEMI</name>
<dbReference type="GO" id="GO:0015990">
    <property type="term" value="P:electron transport coupled proton transport"/>
    <property type="evidence" value="ECO:0007669"/>
    <property type="project" value="TreeGrafter"/>
</dbReference>
<dbReference type="InterPro" id="IPR000260">
    <property type="entry name" value="NADH4_N"/>
</dbReference>
<feature type="transmembrane region" description="Helical" evidence="17">
    <location>
        <begin position="237"/>
        <end position="258"/>
    </location>
</feature>
<comment type="similarity">
    <text evidence="3 17">Belongs to the complex I subunit 4 family.</text>
</comment>
<dbReference type="GO" id="GO:0031966">
    <property type="term" value="C:mitochondrial membrane"/>
    <property type="evidence" value="ECO:0007669"/>
    <property type="project" value="UniProtKB-SubCell"/>
</dbReference>
<keyword evidence="9" id="KW-1278">Translocase</keyword>
<evidence type="ECO:0000256" key="2">
    <source>
        <dbReference type="ARBA" id="ARBA00004225"/>
    </source>
</evidence>
<comment type="function">
    <text evidence="1">Core subunit of the mitochondrial membrane respiratory chain NADH dehydrogenase (Complex I) that is believed to belong to the minimal assembly required for catalysis. Complex I functions in the transfer of electrons from NADH to the respiratory chain. The immediate electron acceptor for the enzyme is believed to be ubiquinone.</text>
</comment>
<feature type="transmembrane region" description="Helical" evidence="17">
    <location>
        <begin position="84"/>
        <end position="101"/>
    </location>
</feature>
<evidence type="ECO:0000256" key="7">
    <source>
        <dbReference type="ARBA" id="ARBA00022660"/>
    </source>
</evidence>
<protein>
    <recommendedName>
        <fullName evidence="5 17">NADH-ubiquinone oxidoreductase chain 4</fullName>
        <ecNumber evidence="4 17">7.1.1.2</ecNumber>
    </recommendedName>
</protein>
<dbReference type="Pfam" id="PF01059">
    <property type="entry name" value="Oxidored_q5_N"/>
    <property type="match status" value="1"/>
</dbReference>
<dbReference type="GO" id="GO:0048039">
    <property type="term" value="F:ubiquinone binding"/>
    <property type="evidence" value="ECO:0007669"/>
    <property type="project" value="TreeGrafter"/>
</dbReference>
<evidence type="ECO:0000256" key="4">
    <source>
        <dbReference type="ARBA" id="ARBA00012944"/>
    </source>
</evidence>
<evidence type="ECO:0000256" key="3">
    <source>
        <dbReference type="ARBA" id="ARBA00009025"/>
    </source>
</evidence>
<keyword evidence="12 17" id="KW-0520">NAD</keyword>
<evidence type="ECO:0000256" key="11">
    <source>
        <dbReference type="ARBA" id="ARBA00022989"/>
    </source>
</evidence>
<feature type="domain" description="NADH:quinone oxidoreductase/Mrp antiporter transmembrane" evidence="18">
    <location>
        <begin position="102"/>
        <end position="382"/>
    </location>
</feature>
<dbReference type="GO" id="GO:0042773">
    <property type="term" value="P:ATP synthesis coupled electron transport"/>
    <property type="evidence" value="ECO:0007669"/>
    <property type="project" value="InterPro"/>
</dbReference>
<evidence type="ECO:0000256" key="15">
    <source>
        <dbReference type="ARBA" id="ARBA00023136"/>
    </source>
</evidence>
<feature type="transmembrane region" description="Helical" evidence="17">
    <location>
        <begin position="326"/>
        <end position="345"/>
    </location>
</feature>
<feature type="domain" description="NADH:ubiquinone oxidoreductase chain 4 N-terminal" evidence="19">
    <location>
        <begin position="1"/>
        <end position="97"/>
    </location>
</feature>
<dbReference type="PANTHER" id="PTHR43507:SF20">
    <property type="entry name" value="NADH-UBIQUINONE OXIDOREDUCTASE CHAIN 4"/>
    <property type="match status" value="1"/>
</dbReference>
<keyword evidence="7 17" id="KW-0679">Respiratory chain</keyword>
<evidence type="ECO:0000256" key="10">
    <source>
        <dbReference type="ARBA" id="ARBA00022982"/>
    </source>
</evidence>
<dbReference type="Pfam" id="PF00361">
    <property type="entry name" value="Proton_antipo_M"/>
    <property type="match status" value="1"/>
</dbReference>
<keyword evidence="8 17" id="KW-0812">Transmembrane</keyword>
<gene>
    <name evidence="20" type="primary">ND4</name>
</gene>
<dbReference type="InterPro" id="IPR003918">
    <property type="entry name" value="NADH_UbQ_OxRdtase"/>
</dbReference>
<evidence type="ECO:0000256" key="8">
    <source>
        <dbReference type="ARBA" id="ARBA00022692"/>
    </source>
</evidence>
<evidence type="ECO:0000313" key="20">
    <source>
        <dbReference type="EMBL" id="AIA77386.1"/>
    </source>
</evidence>
<dbReference type="EMBL" id="KJ584365">
    <property type="protein sequence ID" value="AIA77386.1"/>
    <property type="molecule type" value="Genomic_DNA"/>
</dbReference>
<feature type="transmembrane region" description="Helical" evidence="17">
    <location>
        <begin position="365"/>
        <end position="394"/>
    </location>
</feature>
<evidence type="ECO:0000259" key="18">
    <source>
        <dbReference type="Pfam" id="PF00361"/>
    </source>
</evidence>
<organism evidence="20">
    <name type="scientific">Kleidocerys resedae resedae</name>
    <dbReference type="NCBI Taxonomy" id="1503485"/>
    <lineage>
        <taxon>Eukaryota</taxon>
        <taxon>Metazoa</taxon>
        <taxon>Ecdysozoa</taxon>
        <taxon>Arthropoda</taxon>
        <taxon>Hexapoda</taxon>
        <taxon>Insecta</taxon>
        <taxon>Pterygota</taxon>
        <taxon>Neoptera</taxon>
        <taxon>Paraneoptera</taxon>
        <taxon>Hemiptera</taxon>
        <taxon>Heteroptera</taxon>
        <taxon>Panheteroptera</taxon>
        <taxon>Pentatomomorpha</taxon>
        <taxon>Lygaeoidea</taxon>
        <taxon>Lygaeidae</taxon>
        <taxon>Ischnorhynchinae</taxon>
        <taxon>Kleidocerys</taxon>
    </lineage>
</organism>
<dbReference type="GO" id="GO:0003954">
    <property type="term" value="F:NADH dehydrogenase activity"/>
    <property type="evidence" value="ECO:0007669"/>
    <property type="project" value="TreeGrafter"/>
</dbReference>
<reference evidence="20" key="1">
    <citation type="journal article" date="2014" name="Mitochondrial DNA">
        <title>Complete mitochondrial genome of the birch catkin bug Kleidocerys resedae resedae, as the first representative from the family Lygaeidae (Hemiptera: Heteroptera: Lygaeoidea).</title>
        <authorList>
            <person name="Li T."/>
            <person name="Yi W."/>
            <person name="Zhang H."/>
            <person name="Xie Q."/>
            <person name="Bu W."/>
        </authorList>
    </citation>
    <scope>NUCLEOTIDE SEQUENCE</scope>
</reference>
<evidence type="ECO:0000256" key="6">
    <source>
        <dbReference type="ARBA" id="ARBA00022448"/>
    </source>
</evidence>
<comment type="catalytic activity">
    <reaction evidence="16 17">
        <text>a ubiquinone + NADH + 5 H(+)(in) = a ubiquinol + NAD(+) + 4 H(+)(out)</text>
        <dbReference type="Rhea" id="RHEA:29091"/>
        <dbReference type="Rhea" id="RHEA-COMP:9565"/>
        <dbReference type="Rhea" id="RHEA-COMP:9566"/>
        <dbReference type="ChEBI" id="CHEBI:15378"/>
        <dbReference type="ChEBI" id="CHEBI:16389"/>
        <dbReference type="ChEBI" id="CHEBI:17976"/>
        <dbReference type="ChEBI" id="CHEBI:57540"/>
        <dbReference type="ChEBI" id="CHEBI:57945"/>
        <dbReference type="EC" id="7.1.1.2"/>
    </reaction>
</comment>
<accession>A0A060BDX4</accession>
<keyword evidence="6 17" id="KW-0813">Transport</keyword>